<dbReference type="AlphaFoldDB" id="A0AA35R4P6"/>
<keyword evidence="7" id="KW-0012">Acyltransferase</keyword>
<dbReference type="SUPFAM" id="SSF53901">
    <property type="entry name" value="Thiolase-like"/>
    <property type="match status" value="2"/>
</dbReference>
<comment type="similarity">
    <text evidence="1 8 10">Belongs to the thiolase-like superfamily. Beta-ketoacyl-ACP synthases family.</text>
</comment>
<dbReference type="CDD" id="cd00834">
    <property type="entry name" value="KAS_I_II"/>
    <property type="match status" value="1"/>
</dbReference>
<dbReference type="GO" id="GO:0006633">
    <property type="term" value="P:fatty acid biosynthetic process"/>
    <property type="evidence" value="ECO:0007669"/>
    <property type="project" value="UniProtKB-KW"/>
</dbReference>
<dbReference type="InterPro" id="IPR014030">
    <property type="entry name" value="Ketoacyl_synth_N"/>
</dbReference>
<dbReference type="NCBIfam" id="NF005589">
    <property type="entry name" value="PRK07314.1"/>
    <property type="match status" value="1"/>
</dbReference>
<dbReference type="PROSITE" id="PS00606">
    <property type="entry name" value="KS3_1"/>
    <property type="match status" value="1"/>
</dbReference>
<keyword evidence="3 8" id="KW-0808">Transferase</keyword>
<evidence type="ECO:0000313" key="12">
    <source>
        <dbReference type="EMBL" id="CAI8003285.1"/>
    </source>
</evidence>
<feature type="active site" description="For beta-ketoacyl synthase activity" evidence="9">
    <location>
        <position position="169"/>
    </location>
</feature>
<dbReference type="InterPro" id="IPR020841">
    <property type="entry name" value="PKS_Beta-ketoAc_synthase_dom"/>
</dbReference>
<dbReference type="InterPro" id="IPR018201">
    <property type="entry name" value="Ketoacyl_synth_AS"/>
</dbReference>
<evidence type="ECO:0000256" key="8">
    <source>
        <dbReference type="PIRNR" id="PIRNR000447"/>
    </source>
</evidence>
<dbReference type="PIRSF" id="PIRSF000447">
    <property type="entry name" value="KAS_II"/>
    <property type="match status" value="1"/>
</dbReference>
<evidence type="ECO:0000256" key="7">
    <source>
        <dbReference type="ARBA" id="ARBA00023315"/>
    </source>
</evidence>
<keyword evidence="6 8" id="KW-0275">Fatty acid biosynthesis</keyword>
<dbReference type="InterPro" id="IPR016039">
    <property type="entry name" value="Thiolase-like"/>
</dbReference>
<dbReference type="Gene3D" id="3.40.47.10">
    <property type="match status" value="1"/>
</dbReference>
<evidence type="ECO:0000256" key="1">
    <source>
        <dbReference type="ARBA" id="ARBA00008467"/>
    </source>
</evidence>
<dbReference type="Pfam" id="PF02801">
    <property type="entry name" value="Ketoacyl-synt_C"/>
    <property type="match status" value="1"/>
</dbReference>
<name>A0AA35R4P6_GEOBA</name>
<dbReference type="PANTHER" id="PTHR11712:SF336">
    <property type="entry name" value="3-OXOACYL-[ACYL-CARRIER-PROTEIN] SYNTHASE, MITOCHONDRIAL"/>
    <property type="match status" value="1"/>
</dbReference>
<dbReference type="Proteomes" id="UP001174909">
    <property type="component" value="Unassembled WGS sequence"/>
</dbReference>
<dbReference type="Pfam" id="PF00109">
    <property type="entry name" value="ketoacyl-synt"/>
    <property type="match status" value="1"/>
</dbReference>
<dbReference type="PROSITE" id="PS52004">
    <property type="entry name" value="KS3_2"/>
    <property type="match status" value="1"/>
</dbReference>
<sequence>MKQTENGRRRVVVTGLGAITPLGLSADAFWSNLVAGVSGIGPMTLCDPTDYPCRIAGQADDFEPTDFIDRREARRMARFSQMAVAAALQAVADSGLDMEQEDPYRVGVLLGNGNGGFPTLEENCRILADRGGMRMSPFFFPMVLPNMAAANVSQYVGARGYNSTVTTACAASNNAIGEALMAIRHGVADAMVTGGTEAGISQLGLAGFAVMRALSTRNDEPHRASRPFDAERDGFVPAEGAGILVLEESERARTRGANIICELVGFGATSDAGHLVQPQETGESAAKAMQGALDDAGLGTGDVDYINAHGTSTPMNDAAETVAIKRLFGDAAYKVPISSTKGMIGHSLGASGALEAVACVKTIMDQRIHPTVNQESPDPDCDLDYVPNESRAADVGVVLSNAFGFGGQNACLVFRRWEK</sequence>
<dbReference type="GO" id="GO:0004315">
    <property type="term" value="F:3-oxoacyl-[acyl-carrier-protein] synthase activity"/>
    <property type="evidence" value="ECO:0007669"/>
    <property type="project" value="InterPro"/>
</dbReference>
<comment type="caution">
    <text evidence="12">The sequence shown here is derived from an EMBL/GenBank/DDBJ whole genome shotgun (WGS) entry which is preliminary data.</text>
</comment>
<dbReference type="SMART" id="SM00825">
    <property type="entry name" value="PKS_KS"/>
    <property type="match status" value="1"/>
</dbReference>
<dbReference type="PANTHER" id="PTHR11712">
    <property type="entry name" value="POLYKETIDE SYNTHASE-RELATED"/>
    <property type="match status" value="1"/>
</dbReference>
<dbReference type="GO" id="GO:0005829">
    <property type="term" value="C:cytosol"/>
    <property type="evidence" value="ECO:0007669"/>
    <property type="project" value="TreeGrafter"/>
</dbReference>
<keyword evidence="13" id="KW-1185">Reference proteome</keyword>
<protein>
    <recommendedName>
        <fullName evidence="8">3-oxoacyl-[acyl-carrier-protein] synthase</fullName>
    </recommendedName>
</protein>
<evidence type="ECO:0000256" key="9">
    <source>
        <dbReference type="PIRSR" id="PIRSR000447-1"/>
    </source>
</evidence>
<evidence type="ECO:0000256" key="6">
    <source>
        <dbReference type="ARBA" id="ARBA00023160"/>
    </source>
</evidence>
<dbReference type="InterPro" id="IPR000794">
    <property type="entry name" value="Beta-ketoacyl_synthase"/>
</dbReference>
<keyword evidence="4" id="KW-0276">Fatty acid metabolism</keyword>
<evidence type="ECO:0000256" key="10">
    <source>
        <dbReference type="RuleBase" id="RU003694"/>
    </source>
</evidence>
<dbReference type="NCBIfam" id="TIGR03150">
    <property type="entry name" value="fabF"/>
    <property type="match status" value="1"/>
</dbReference>
<evidence type="ECO:0000313" key="13">
    <source>
        <dbReference type="Proteomes" id="UP001174909"/>
    </source>
</evidence>
<dbReference type="FunFam" id="3.40.47.10:FF:000029">
    <property type="entry name" value="3-oxoacyl-[acyl-carrier-protein] synthase 1"/>
    <property type="match status" value="1"/>
</dbReference>
<organism evidence="12 13">
    <name type="scientific">Geodia barretti</name>
    <name type="common">Barrett's horny sponge</name>
    <dbReference type="NCBI Taxonomy" id="519541"/>
    <lineage>
        <taxon>Eukaryota</taxon>
        <taxon>Metazoa</taxon>
        <taxon>Porifera</taxon>
        <taxon>Demospongiae</taxon>
        <taxon>Heteroscleromorpha</taxon>
        <taxon>Tetractinellida</taxon>
        <taxon>Astrophorina</taxon>
        <taxon>Geodiidae</taxon>
        <taxon>Geodia</taxon>
    </lineage>
</organism>
<dbReference type="EMBL" id="CASHTH010000514">
    <property type="protein sequence ID" value="CAI8003285.1"/>
    <property type="molecule type" value="Genomic_DNA"/>
</dbReference>
<reference evidence="12" key="1">
    <citation type="submission" date="2023-03" db="EMBL/GenBank/DDBJ databases">
        <authorList>
            <person name="Steffen K."/>
            <person name="Cardenas P."/>
        </authorList>
    </citation>
    <scope>NUCLEOTIDE SEQUENCE</scope>
</reference>
<evidence type="ECO:0000256" key="5">
    <source>
        <dbReference type="ARBA" id="ARBA00023098"/>
    </source>
</evidence>
<accession>A0AA35R4P6</accession>
<keyword evidence="5" id="KW-0443">Lipid metabolism</keyword>
<evidence type="ECO:0000256" key="4">
    <source>
        <dbReference type="ARBA" id="ARBA00022832"/>
    </source>
</evidence>
<proteinExistence type="inferred from homology"/>
<feature type="domain" description="Ketosynthase family 3 (KS3)" evidence="11">
    <location>
        <begin position="8"/>
        <end position="416"/>
    </location>
</feature>
<dbReference type="InterPro" id="IPR014031">
    <property type="entry name" value="Ketoacyl_synth_C"/>
</dbReference>
<evidence type="ECO:0000256" key="3">
    <source>
        <dbReference type="ARBA" id="ARBA00022679"/>
    </source>
</evidence>
<dbReference type="FunFam" id="3.40.47.10:FF:000018">
    <property type="entry name" value="3-oxoacyl-[acyl-carrier-protein] synthase 2"/>
    <property type="match status" value="1"/>
</dbReference>
<evidence type="ECO:0000256" key="2">
    <source>
        <dbReference type="ARBA" id="ARBA00022516"/>
    </source>
</evidence>
<evidence type="ECO:0000259" key="11">
    <source>
        <dbReference type="PROSITE" id="PS52004"/>
    </source>
</evidence>
<gene>
    <name evidence="12" type="ORF">GBAR_LOCUS3604</name>
</gene>
<keyword evidence="2 8" id="KW-0444">Lipid biosynthesis</keyword>
<dbReference type="InterPro" id="IPR017568">
    <property type="entry name" value="3-oxoacyl-ACP_synth-2"/>
</dbReference>